<dbReference type="EC" id="3.1.3.15" evidence="3 8"/>
<comment type="catalytic activity">
    <reaction evidence="7 8">
        <text>L-histidinol phosphate + H2O = L-histidinol + phosphate</text>
        <dbReference type="Rhea" id="RHEA:14465"/>
        <dbReference type="ChEBI" id="CHEBI:15377"/>
        <dbReference type="ChEBI" id="CHEBI:43474"/>
        <dbReference type="ChEBI" id="CHEBI:57699"/>
        <dbReference type="ChEBI" id="CHEBI:57980"/>
        <dbReference type="EC" id="3.1.3.15"/>
    </reaction>
</comment>
<gene>
    <name evidence="10" type="ORF">BA92_11505</name>
    <name evidence="11" type="ORF">IE90_01745</name>
</gene>
<dbReference type="PANTHER" id="PTHR21039:SF0">
    <property type="entry name" value="HISTIDINOL-PHOSPHATASE"/>
    <property type="match status" value="1"/>
</dbReference>
<keyword evidence="4 8" id="KW-0028">Amino-acid biosynthesis</keyword>
<dbReference type="UniPathway" id="UPA00031">
    <property type="reaction ID" value="UER00013"/>
</dbReference>
<reference evidence="11 12" key="2">
    <citation type="submission" date="2014-07" db="EMBL/GenBank/DDBJ databases">
        <title>Porphyromonadaceae bacterium OUH 334697 = ATCC BAA-2682 = DSM 28341 draft genome.</title>
        <authorList>
            <person name="Sydenham T.V."/>
            <person name="Hasman H."/>
            <person name="Justesen U.S."/>
        </authorList>
    </citation>
    <scope>NUCLEOTIDE SEQUENCE [LARGE SCALE GENOMIC DNA]</scope>
    <source>
        <strain evidence="11 12">OUH 334697</strain>
    </source>
</reference>
<accession>A0A0C3MC56</accession>
<evidence type="ECO:0000259" key="9">
    <source>
        <dbReference type="Pfam" id="PF02811"/>
    </source>
</evidence>
<comment type="caution">
    <text evidence="10">The sequence shown here is derived from an EMBL/GenBank/DDBJ whole genome shotgun (WGS) entry which is preliminary data.</text>
</comment>
<dbReference type="InterPro" id="IPR010140">
    <property type="entry name" value="Histidinol_P_phosphatase_HisJ"/>
</dbReference>
<evidence type="ECO:0000256" key="1">
    <source>
        <dbReference type="ARBA" id="ARBA00004970"/>
    </source>
</evidence>
<dbReference type="Proteomes" id="UP000031937">
    <property type="component" value="Unassembled WGS sequence"/>
</dbReference>
<dbReference type="SUPFAM" id="SSF89550">
    <property type="entry name" value="PHP domain-like"/>
    <property type="match status" value="1"/>
</dbReference>
<name>A0A0C3MC56_9PORP</name>
<dbReference type="InterPro" id="IPR004013">
    <property type="entry name" value="PHP_dom"/>
</dbReference>
<comment type="pathway">
    <text evidence="1 8">Amino-acid biosynthesis; L-histidine biosynthesis; L-histidine from 5-phospho-alpha-D-ribose 1-diphosphate: step 8/9.</text>
</comment>
<dbReference type="GO" id="GO:0004401">
    <property type="term" value="F:histidinol-phosphatase activity"/>
    <property type="evidence" value="ECO:0007669"/>
    <property type="project" value="UniProtKB-UniRule"/>
</dbReference>
<dbReference type="RefSeq" id="WP_041502149.1">
    <property type="nucleotide sequence ID" value="NZ_JPIT01000007.1"/>
</dbReference>
<evidence type="ECO:0000313" key="10">
    <source>
        <dbReference type="EMBL" id="KIO44008.1"/>
    </source>
</evidence>
<dbReference type="Gene3D" id="3.20.20.140">
    <property type="entry name" value="Metal-dependent hydrolases"/>
    <property type="match status" value="1"/>
</dbReference>
<dbReference type="NCBIfam" id="TIGR01856">
    <property type="entry name" value="hisJ_fam"/>
    <property type="match status" value="1"/>
</dbReference>
<evidence type="ECO:0000313" key="11">
    <source>
        <dbReference type="EMBL" id="KIO47331.1"/>
    </source>
</evidence>
<evidence type="ECO:0000256" key="4">
    <source>
        <dbReference type="ARBA" id="ARBA00022605"/>
    </source>
</evidence>
<evidence type="ECO:0000256" key="6">
    <source>
        <dbReference type="ARBA" id="ARBA00023102"/>
    </source>
</evidence>
<evidence type="ECO:0000256" key="5">
    <source>
        <dbReference type="ARBA" id="ARBA00022801"/>
    </source>
</evidence>
<evidence type="ECO:0000256" key="2">
    <source>
        <dbReference type="ARBA" id="ARBA00009152"/>
    </source>
</evidence>
<sequence length="280" mass="32437">MDLCNYHSHCTFCDGRAPAEDFVNAAIEAGFHSYGISSHSPLPFETDWSLKRSEVGNYLREMQRLKRIYASMLEVYVGLEIDYLNDEYGPSSLYFQQLPLDYRIGSVHYVVNPERGEMMDMDGRVEDFRRNLDKVFAGDLKLLIKNYFQASMRMVELGGFDFVAHADKVAMNGSLCDPEIVDSNWFRNMMMDYLRVIAEKGVMMEINTKAYGRRGMLFPDVRYFKELRELKIPLMVNSDAHEPEKINQGRAEVFGLLREAGIRSTVHLRKGFWEETEITV</sequence>
<evidence type="ECO:0000256" key="8">
    <source>
        <dbReference type="RuleBase" id="RU366003"/>
    </source>
</evidence>
<protein>
    <recommendedName>
        <fullName evidence="3 8">Histidinol-phosphatase</fullName>
        <shortName evidence="8">HolPase</shortName>
        <ecNumber evidence="3 8">3.1.3.15</ecNumber>
    </recommendedName>
</protein>
<reference evidence="10 13" key="1">
    <citation type="submission" date="2014-07" db="EMBL/GenBank/DDBJ databases">
        <title>Porphyromonadaceae bacterium OUH 308042 = ATCC BAA-2681 = DSM 28342 draft genome.</title>
        <authorList>
            <person name="Sydenham T.V."/>
            <person name="Hasman H."/>
            <person name="Justensen U.S."/>
        </authorList>
    </citation>
    <scope>NUCLEOTIDE SEQUENCE [LARGE SCALE GENOMIC DNA]</scope>
    <source>
        <strain evidence="10 13">OUH 308042</strain>
    </source>
</reference>
<proteinExistence type="inferred from homology"/>
<evidence type="ECO:0000256" key="3">
    <source>
        <dbReference type="ARBA" id="ARBA00013085"/>
    </source>
</evidence>
<dbReference type="AlphaFoldDB" id="A0A0C3MC56"/>
<keyword evidence="6 8" id="KW-0368">Histidine biosynthesis</keyword>
<dbReference type="GO" id="GO:0005737">
    <property type="term" value="C:cytoplasm"/>
    <property type="evidence" value="ECO:0007669"/>
    <property type="project" value="TreeGrafter"/>
</dbReference>
<dbReference type="PANTHER" id="PTHR21039">
    <property type="entry name" value="HISTIDINOL PHOSPHATASE-RELATED"/>
    <property type="match status" value="1"/>
</dbReference>
<dbReference type="Proteomes" id="UP000031980">
    <property type="component" value="Unassembled WGS sequence"/>
</dbReference>
<evidence type="ECO:0000256" key="7">
    <source>
        <dbReference type="ARBA" id="ARBA00049158"/>
    </source>
</evidence>
<dbReference type="Pfam" id="PF02811">
    <property type="entry name" value="PHP"/>
    <property type="match status" value="1"/>
</dbReference>
<organism evidence="10 13">
    <name type="scientific">Sanguibacteroides justesenii</name>
    <dbReference type="NCBI Taxonomy" id="1547597"/>
    <lineage>
        <taxon>Bacteria</taxon>
        <taxon>Pseudomonadati</taxon>
        <taxon>Bacteroidota</taxon>
        <taxon>Bacteroidia</taxon>
        <taxon>Bacteroidales</taxon>
        <taxon>Porphyromonadaceae</taxon>
        <taxon>Sanguibacteroides</taxon>
    </lineage>
</organism>
<dbReference type="EMBL" id="JPIT01000007">
    <property type="protein sequence ID" value="KIO47331.1"/>
    <property type="molecule type" value="Genomic_DNA"/>
</dbReference>
<dbReference type="CDD" id="cd12110">
    <property type="entry name" value="PHP_HisPPase_Hisj_like"/>
    <property type="match status" value="1"/>
</dbReference>
<evidence type="ECO:0000313" key="12">
    <source>
        <dbReference type="Proteomes" id="UP000031937"/>
    </source>
</evidence>
<keyword evidence="5 8" id="KW-0378">Hydrolase</keyword>
<dbReference type="GO" id="GO:0000105">
    <property type="term" value="P:L-histidine biosynthetic process"/>
    <property type="evidence" value="ECO:0007669"/>
    <property type="project" value="UniProtKB-UniRule"/>
</dbReference>
<dbReference type="InterPro" id="IPR016195">
    <property type="entry name" value="Pol/histidinol_Pase-like"/>
</dbReference>
<evidence type="ECO:0000313" key="13">
    <source>
        <dbReference type="Proteomes" id="UP000031980"/>
    </source>
</evidence>
<comment type="similarity">
    <text evidence="2 8">Belongs to the PHP hydrolase family. HisK subfamily.</text>
</comment>
<dbReference type="EMBL" id="JPIU01000040">
    <property type="protein sequence ID" value="KIO44008.1"/>
    <property type="molecule type" value="Genomic_DNA"/>
</dbReference>
<keyword evidence="13" id="KW-1185">Reference proteome</keyword>
<feature type="domain" description="PHP" evidence="9">
    <location>
        <begin position="6"/>
        <end position="208"/>
    </location>
</feature>